<evidence type="ECO:0000313" key="2">
    <source>
        <dbReference type="Proteomes" id="UP000199072"/>
    </source>
</evidence>
<gene>
    <name evidence="1" type="ORF">SAMN05216464_102300</name>
</gene>
<evidence type="ECO:0000313" key="1">
    <source>
        <dbReference type="EMBL" id="SDD69477.1"/>
    </source>
</evidence>
<organism evidence="1 2">
    <name type="scientific">Mucilaginibacter pineti</name>
    <dbReference type="NCBI Taxonomy" id="1391627"/>
    <lineage>
        <taxon>Bacteria</taxon>
        <taxon>Pseudomonadati</taxon>
        <taxon>Bacteroidota</taxon>
        <taxon>Sphingobacteriia</taxon>
        <taxon>Sphingobacteriales</taxon>
        <taxon>Sphingobacteriaceae</taxon>
        <taxon>Mucilaginibacter</taxon>
    </lineage>
</organism>
<dbReference type="Proteomes" id="UP000199072">
    <property type="component" value="Unassembled WGS sequence"/>
</dbReference>
<accession>A0A1G6WWA5</accession>
<proteinExistence type="predicted"/>
<dbReference type="STRING" id="1391627.SAMN05216464_102300"/>
<dbReference type="EMBL" id="FNAI01000002">
    <property type="protein sequence ID" value="SDD69477.1"/>
    <property type="molecule type" value="Genomic_DNA"/>
</dbReference>
<name>A0A1G6WWA5_9SPHI</name>
<dbReference type="AlphaFoldDB" id="A0A1G6WWA5"/>
<sequence length="63" mass="7509">MIFKVLYFGEDLGEAPPATIFLQLKSYNTILTVTAMKTMHLHRFWLDVLKKSKLHFIINWFNH</sequence>
<protein>
    <submittedName>
        <fullName evidence="1">Uncharacterized protein</fullName>
    </submittedName>
</protein>
<reference evidence="1 2" key="1">
    <citation type="submission" date="2016-10" db="EMBL/GenBank/DDBJ databases">
        <authorList>
            <person name="de Groot N.N."/>
        </authorList>
    </citation>
    <scope>NUCLEOTIDE SEQUENCE [LARGE SCALE GENOMIC DNA]</scope>
    <source>
        <strain evidence="1 2">47C3B</strain>
    </source>
</reference>
<keyword evidence="2" id="KW-1185">Reference proteome</keyword>